<evidence type="ECO:0000256" key="6">
    <source>
        <dbReference type="ARBA" id="ARBA00023136"/>
    </source>
</evidence>
<protein>
    <submittedName>
        <fullName evidence="9">Sterol desaturase family protein</fullName>
    </submittedName>
</protein>
<keyword evidence="3 7" id="KW-1133">Transmembrane helix</keyword>
<evidence type="ECO:0000259" key="8">
    <source>
        <dbReference type="Pfam" id="PF04116"/>
    </source>
</evidence>
<dbReference type="GO" id="GO:0006643">
    <property type="term" value="P:membrane lipid metabolic process"/>
    <property type="evidence" value="ECO:0007669"/>
    <property type="project" value="TreeGrafter"/>
</dbReference>
<dbReference type="InterPro" id="IPR006694">
    <property type="entry name" value="Fatty_acid_hydroxylase"/>
</dbReference>
<dbReference type="Pfam" id="PF04116">
    <property type="entry name" value="FA_hydroxylase"/>
    <property type="match status" value="1"/>
</dbReference>
<evidence type="ECO:0000313" key="9">
    <source>
        <dbReference type="EMBL" id="RJF94959.1"/>
    </source>
</evidence>
<keyword evidence="10" id="KW-1185">Reference proteome</keyword>
<keyword evidence="2 7" id="KW-0812">Transmembrane</keyword>
<organism evidence="9 10">
    <name type="scientific">Oleomonas cavernae</name>
    <dbReference type="NCBI Taxonomy" id="2320859"/>
    <lineage>
        <taxon>Bacteria</taxon>
        <taxon>Pseudomonadati</taxon>
        <taxon>Pseudomonadota</taxon>
        <taxon>Alphaproteobacteria</taxon>
        <taxon>Acetobacterales</taxon>
        <taxon>Acetobacteraceae</taxon>
        <taxon>Oleomonas</taxon>
    </lineage>
</organism>
<evidence type="ECO:0000256" key="1">
    <source>
        <dbReference type="ARBA" id="ARBA00004127"/>
    </source>
</evidence>
<accession>A0A418WV06</accession>
<feature type="transmembrane region" description="Helical" evidence="7">
    <location>
        <begin position="44"/>
        <end position="65"/>
    </location>
</feature>
<evidence type="ECO:0000256" key="3">
    <source>
        <dbReference type="ARBA" id="ARBA00022989"/>
    </source>
</evidence>
<keyword evidence="5" id="KW-0443">Lipid metabolism</keyword>
<feature type="domain" description="Fatty acid hydroxylase" evidence="8">
    <location>
        <begin position="82"/>
        <end position="215"/>
    </location>
</feature>
<feature type="transmembrane region" description="Helical" evidence="7">
    <location>
        <begin position="6"/>
        <end position="23"/>
    </location>
</feature>
<dbReference type="PANTHER" id="PTHR21624:SF1">
    <property type="entry name" value="ALKYLGLYCEROL MONOOXYGENASE"/>
    <property type="match status" value="1"/>
</dbReference>
<feature type="transmembrane region" description="Helical" evidence="7">
    <location>
        <begin position="77"/>
        <end position="94"/>
    </location>
</feature>
<comment type="caution">
    <text evidence="9">The sequence shown here is derived from an EMBL/GenBank/DDBJ whole genome shotgun (WGS) entry which is preliminary data.</text>
</comment>
<dbReference type="GO" id="GO:0005506">
    <property type="term" value="F:iron ion binding"/>
    <property type="evidence" value="ECO:0007669"/>
    <property type="project" value="InterPro"/>
</dbReference>
<dbReference type="GO" id="GO:0050479">
    <property type="term" value="F:glyceryl-ether monooxygenase activity"/>
    <property type="evidence" value="ECO:0007669"/>
    <property type="project" value="TreeGrafter"/>
</dbReference>
<dbReference type="InterPro" id="IPR051689">
    <property type="entry name" value="Sterol_desaturase/TMEM195"/>
</dbReference>
<proteinExistence type="predicted"/>
<dbReference type="Proteomes" id="UP000284605">
    <property type="component" value="Unassembled WGS sequence"/>
</dbReference>
<evidence type="ECO:0000256" key="4">
    <source>
        <dbReference type="ARBA" id="ARBA00023002"/>
    </source>
</evidence>
<comment type="subcellular location">
    <subcellularLocation>
        <location evidence="1">Endomembrane system</location>
        <topology evidence="1">Multi-pass membrane protein</topology>
    </subcellularLocation>
</comment>
<dbReference type="PANTHER" id="PTHR21624">
    <property type="entry name" value="STEROL DESATURASE-RELATED PROTEIN"/>
    <property type="match status" value="1"/>
</dbReference>
<evidence type="ECO:0000313" key="10">
    <source>
        <dbReference type="Proteomes" id="UP000284605"/>
    </source>
</evidence>
<evidence type="ECO:0000256" key="7">
    <source>
        <dbReference type="SAM" id="Phobius"/>
    </source>
</evidence>
<keyword evidence="6 7" id="KW-0472">Membrane</keyword>
<evidence type="ECO:0000256" key="5">
    <source>
        <dbReference type="ARBA" id="ARBA00023098"/>
    </source>
</evidence>
<name>A0A418WV06_9PROT</name>
<sequence length="308" mass="35109">MLELLQFAIPGFVVAILAELAWMKWRGGVAYDLRDSTASLTMGLGNLVDGALLALALYALFGWLYGFRLVDWGPATWWTLPLAIVIQDFCFYWSHRLSHEWRLWWAAHVNHHSSQHYNLSTALRQPWTGFFALSWLPYALMPLVGIPVEVIATAHGVSLAYQFWIHTEAIDKLPRWFEAVFNTPSQHRVHHATNPRYLDRNYAGTLMIWDRLFGTYQAELAEDPPRYGIIKNLGTFNPVKIAFHEWVGIFKDLRTARTWRGRFMALFGPPGWREDGTGSTSATIRAAWQARQVGGAIRDKGALPQAAE</sequence>
<gene>
    <name evidence="9" type="ORF">D3874_03360</name>
</gene>
<evidence type="ECO:0000256" key="2">
    <source>
        <dbReference type="ARBA" id="ARBA00022692"/>
    </source>
</evidence>
<reference evidence="9 10" key="1">
    <citation type="submission" date="2018-09" db="EMBL/GenBank/DDBJ databases">
        <authorList>
            <person name="Zhu H."/>
        </authorList>
    </citation>
    <scope>NUCLEOTIDE SEQUENCE [LARGE SCALE GENOMIC DNA]</scope>
    <source>
        <strain evidence="9 10">K1W22B-8</strain>
    </source>
</reference>
<dbReference type="GO" id="GO:0008610">
    <property type="term" value="P:lipid biosynthetic process"/>
    <property type="evidence" value="ECO:0007669"/>
    <property type="project" value="InterPro"/>
</dbReference>
<dbReference type="GO" id="GO:0016020">
    <property type="term" value="C:membrane"/>
    <property type="evidence" value="ECO:0007669"/>
    <property type="project" value="GOC"/>
</dbReference>
<dbReference type="EMBL" id="QYUK01000008">
    <property type="protein sequence ID" value="RJF94959.1"/>
    <property type="molecule type" value="Genomic_DNA"/>
</dbReference>
<keyword evidence="4" id="KW-0560">Oxidoreductase</keyword>
<dbReference type="GO" id="GO:0012505">
    <property type="term" value="C:endomembrane system"/>
    <property type="evidence" value="ECO:0007669"/>
    <property type="project" value="UniProtKB-SubCell"/>
</dbReference>
<dbReference type="OrthoDB" id="9770329at2"/>
<dbReference type="AlphaFoldDB" id="A0A418WV06"/>